<dbReference type="PANTHER" id="PTHR37464">
    <property type="entry name" value="BLL2463 PROTEIN"/>
    <property type="match status" value="1"/>
</dbReference>
<keyword evidence="1" id="KW-0175">Coiled coil</keyword>
<dbReference type="SUPFAM" id="SSF53300">
    <property type="entry name" value="vWA-like"/>
    <property type="match status" value="1"/>
</dbReference>
<gene>
    <name evidence="4" type="ORF">SV7mr_27090</name>
</gene>
<dbReference type="InterPro" id="IPR002035">
    <property type="entry name" value="VWF_A"/>
</dbReference>
<accession>A0A517SVN6</accession>
<dbReference type="PANTHER" id="PTHR37464:SF1">
    <property type="entry name" value="BLL2463 PROTEIN"/>
    <property type="match status" value="1"/>
</dbReference>
<dbReference type="EMBL" id="CP036272">
    <property type="protein sequence ID" value="QDT60192.1"/>
    <property type="molecule type" value="Genomic_DNA"/>
</dbReference>
<dbReference type="Pfam" id="PF07584">
    <property type="entry name" value="BatA"/>
    <property type="match status" value="1"/>
</dbReference>
<organism evidence="4 5">
    <name type="scientific">Stieleria bergensis</name>
    <dbReference type="NCBI Taxonomy" id="2528025"/>
    <lineage>
        <taxon>Bacteria</taxon>
        <taxon>Pseudomonadati</taxon>
        <taxon>Planctomycetota</taxon>
        <taxon>Planctomycetia</taxon>
        <taxon>Pirellulales</taxon>
        <taxon>Pirellulaceae</taxon>
        <taxon>Stieleria</taxon>
    </lineage>
</organism>
<dbReference type="Pfam" id="PF13519">
    <property type="entry name" value="VWA_2"/>
    <property type="match status" value="1"/>
</dbReference>
<evidence type="ECO:0000259" key="3">
    <source>
        <dbReference type="PROSITE" id="PS50234"/>
    </source>
</evidence>
<keyword evidence="5" id="KW-1185">Reference proteome</keyword>
<name>A0A517SVN6_9BACT</name>
<dbReference type="PROSITE" id="PS50234">
    <property type="entry name" value="VWFA"/>
    <property type="match status" value="1"/>
</dbReference>
<dbReference type="OrthoDB" id="5289914at2"/>
<dbReference type="AlphaFoldDB" id="A0A517SVN6"/>
<feature type="transmembrane region" description="Helical" evidence="2">
    <location>
        <begin position="63"/>
        <end position="84"/>
    </location>
</feature>
<reference evidence="4 5" key="1">
    <citation type="submission" date="2019-02" db="EMBL/GenBank/DDBJ databases">
        <title>Deep-cultivation of Planctomycetes and their phenomic and genomic characterization uncovers novel biology.</title>
        <authorList>
            <person name="Wiegand S."/>
            <person name="Jogler M."/>
            <person name="Boedeker C."/>
            <person name="Pinto D."/>
            <person name="Vollmers J."/>
            <person name="Rivas-Marin E."/>
            <person name="Kohn T."/>
            <person name="Peeters S.H."/>
            <person name="Heuer A."/>
            <person name="Rast P."/>
            <person name="Oberbeckmann S."/>
            <person name="Bunk B."/>
            <person name="Jeske O."/>
            <person name="Meyerdierks A."/>
            <person name="Storesund J.E."/>
            <person name="Kallscheuer N."/>
            <person name="Luecker S."/>
            <person name="Lage O.M."/>
            <person name="Pohl T."/>
            <person name="Merkel B.J."/>
            <person name="Hornburger P."/>
            <person name="Mueller R.-W."/>
            <person name="Bruemmer F."/>
            <person name="Labrenz M."/>
            <person name="Spormann A.M."/>
            <person name="Op den Camp H."/>
            <person name="Overmann J."/>
            <person name="Amann R."/>
            <person name="Jetten M.S.M."/>
            <person name="Mascher T."/>
            <person name="Medema M.H."/>
            <person name="Devos D.P."/>
            <person name="Kaster A.-K."/>
            <person name="Ovreas L."/>
            <person name="Rohde M."/>
            <person name="Galperin M.Y."/>
            <person name="Jogler C."/>
        </authorList>
    </citation>
    <scope>NUCLEOTIDE SEQUENCE [LARGE SCALE GENOMIC DNA]</scope>
    <source>
        <strain evidence="4 5">SV_7m_r</strain>
    </source>
</reference>
<evidence type="ECO:0000313" key="5">
    <source>
        <dbReference type="Proteomes" id="UP000315003"/>
    </source>
</evidence>
<dbReference type="InterPro" id="IPR036465">
    <property type="entry name" value="vWFA_dom_sf"/>
</dbReference>
<dbReference type="RefSeq" id="WP_145272531.1">
    <property type="nucleotide sequence ID" value="NZ_CP036272.1"/>
</dbReference>
<evidence type="ECO:0000313" key="4">
    <source>
        <dbReference type="EMBL" id="QDT60192.1"/>
    </source>
</evidence>
<protein>
    <recommendedName>
        <fullName evidence="3">VWFA domain-containing protein</fullName>
    </recommendedName>
</protein>
<evidence type="ECO:0000256" key="2">
    <source>
        <dbReference type="SAM" id="Phobius"/>
    </source>
</evidence>
<keyword evidence="2" id="KW-1133">Transmembrane helix</keyword>
<feature type="transmembrane region" description="Helical" evidence="2">
    <location>
        <begin position="642"/>
        <end position="661"/>
    </location>
</feature>
<dbReference type="InterPro" id="IPR024163">
    <property type="entry name" value="Aerotolerance_reg_N"/>
</dbReference>
<sequence length="666" mass="74071">MSWISMLTPVQWALFSLIPAGIILLYFLKLRREPVQIPSTFLWARTVEDLHVNSLFQRIRKNLLLFLQLLAILLAAFALLSPGFRGERSNFGRTIYLIDTSASMMADDVDDAENRFEAARKQIRERIDTMPSSDTAMLITFSDRSEVMQSYTGDRAKLRDALNRVQLTNRTTDIYGALKAADGLANPRRSSTMGDTADIQVADAMNADLVIYSDGGFPDVSEFNVGNLAPTYIRIGSDDVENVGIVAFTADRNIETPDEVKAYGTVVNYGKLAQSFTLSLYVNGQWRDSTGVQLDPGEESGISFPLTGQEDAASIEIRLENEDDLPYQDALPLDNVAYAGLRPMRTVSVLLITEGNRPMEVGMSTANAKKMSIVDVQPTSYLDSEEYAARASSGLDDLIVYDRCQPKDMPATNTFFIGALPSNEWEWTSDPGQVLLIDSDRTHPLMRYLELYSLLIFEGRSVKGPEGTQELLASDSGAVLSLAPREGFQDLVLAFEIISTDDEGNLLTNTNWFSERSWPVFLLNVLRHLAGAADESAAGTFRPGETVRLRVASELPEVDIARGSGTPETVMTGSNGFIQFVDTDAPGVYQVTSSEGDEQELVEMFCINLFSSLESNVKPRQNFDLGYEAIQAEGTTERRMEYWRWLLLIVLLVLAGEWWLYNHRIA</sequence>
<evidence type="ECO:0000256" key="1">
    <source>
        <dbReference type="SAM" id="Coils"/>
    </source>
</evidence>
<feature type="transmembrane region" description="Helical" evidence="2">
    <location>
        <begin position="12"/>
        <end position="28"/>
    </location>
</feature>
<feature type="domain" description="VWFA" evidence="3">
    <location>
        <begin position="93"/>
        <end position="265"/>
    </location>
</feature>
<proteinExistence type="predicted"/>
<keyword evidence="2" id="KW-0812">Transmembrane</keyword>
<dbReference type="Proteomes" id="UP000315003">
    <property type="component" value="Chromosome"/>
</dbReference>
<dbReference type="Gene3D" id="3.40.50.410">
    <property type="entry name" value="von Willebrand factor, type A domain"/>
    <property type="match status" value="1"/>
</dbReference>
<keyword evidence="2" id="KW-0472">Membrane</keyword>
<feature type="coiled-coil region" evidence="1">
    <location>
        <begin position="102"/>
        <end position="129"/>
    </location>
</feature>